<evidence type="ECO:0000256" key="6">
    <source>
        <dbReference type="ARBA" id="ARBA00047942"/>
    </source>
</evidence>
<dbReference type="EC" id="2.1.1.72" evidence="1"/>
<dbReference type="InterPro" id="IPR002052">
    <property type="entry name" value="DNA_methylase_N6_adenine_CS"/>
</dbReference>
<evidence type="ECO:0000256" key="3">
    <source>
        <dbReference type="ARBA" id="ARBA00022679"/>
    </source>
</evidence>
<dbReference type="InterPro" id="IPR051537">
    <property type="entry name" value="DNA_Adenine_Mtase"/>
</dbReference>
<evidence type="ECO:0000259" key="8">
    <source>
        <dbReference type="Pfam" id="PF02384"/>
    </source>
</evidence>
<feature type="coiled-coil region" evidence="7">
    <location>
        <begin position="435"/>
        <end position="469"/>
    </location>
</feature>
<dbReference type="Proteomes" id="UP000196803">
    <property type="component" value="Unassembled WGS sequence"/>
</dbReference>
<gene>
    <name evidence="9" type="ORF">SAMN05216240_2237</name>
</gene>
<name>A0ABY1SAZ4_CALBS</name>
<evidence type="ECO:0000256" key="5">
    <source>
        <dbReference type="ARBA" id="ARBA00022747"/>
    </source>
</evidence>
<feature type="coiled-coil region" evidence="7">
    <location>
        <begin position="495"/>
        <end position="550"/>
    </location>
</feature>
<dbReference type="PANTHER" id="PTHR42933">
    <property type="entry name" value="SLR6095 PROTEIN"/>
    <property type="match status" value="1"/>
</dbReference>
<proteinExistence type="predicted"/>
<evidence type="ECO:0000256" key="7">
    <source>
        <dbReference type="SAM" id="Coils"/>
    </source>
</evidence>
<dbReference type="PRINTS" id="PR00507">
    <property type="entry name" value="N12N6MTFRASE"/>
</dbReference>
<organism evidence="9 10">
    <name type="scientific">Caldicellulosiruptor bescii</name>
    <name type="common">Anaerocellum thermophilum</name>
    <dbReference type="NCBI Taxonomy" id="31899"/>
    <lineage>
        <taxon>Bacteria</taxon>
        <taxon>Bacillati</taxon>
        <taxon>Bacillota</taxon>
        <taxon>Bacillota incertae sedis</taxon>
        <taxon>Caldicellulosiruptorales</taxon>
        <taxon>Caldicellulosiruptoraceae</taxon>
        <taxon>Caldicellulosiruptor</taxon>
    </lineage>
</organism>
<keyword evidence="3" id="KW-0808">Transferase</keyword>
<keyword evidence="2" id="KW-0489">Methyltransferase</keyword>
<dbReference type="Gene3D" id="3.40.50.150">
    <property type="entry name" value="Vaccinia Virus protein VP39"/>
    <property type="match status" value="1"/>
</dbReference>
<evidence type="ECO:0000256" key="4">
    <source>
        <dbReference type="ARBA" id="ARBA00022691"/>
    </source>
</evidence>
<reference evidence="9 10" key="1">
    <citation type="submission" date="2017-05" db="EMBL/GenBank/DDBJ databases">
        <authorList>
            <person name="Varghese N."/>
            <person name="Submissions S."/>
        </authorList>
    </citation>
    <scope>NUCLEOTIDE SEQUENCE [LARGE SCALE GENOMIC DNA]</scope>
    <source>
        <strain evidence="9 10">MACB1020</strain>
    </source>
</reference>
<keyword evidence="4" id="KW-0949">S-adenosyl-L-methionine</keyword>
<dbReference type="RefSeq" id="WP_231503272.1">
    <property type="nucleotide sequence ID" value="NZ_FUZJ01000001.1"/>
</dbReference>
<evidence type="ECO:0000313" key="10">
    <source>
        <dbReference type="Proteomes" id="UP000196803"/>
    </source>
</evidence>
<accession>A0ABY1SAZ4</accession>
<protein>
    <recommendedName>
        <fullName evidence="1">site-specific DNA-methyltransferase (adenine-specific)</fullName>
        <ecNumber evidence="1">2.1.1.72</ecNumber>
    </recommendedName>
</protein>
<dbReference type="Pfam" id="PF02384">
    <property type="entry name" value="N6_Mtase"/>
    <property type="match status" value="1"/>
</dbReference>
<keyword evidence="7" id="KW-0175">Coiled coil</keyword>
<evidence type="ECO:0000313" key="9">
    <source>
        <dbReference type="EMBL" id="SMR94716.1"/>
    </source>
</evidence>
<feature type="domain" description="DNA methylase adenine-specific" evidence="8">
    <location>
        <begin position="1"/>
        <end position="271"/>
    </location>
</feature>
<keyword evidence="10" id="KW-1185">Reference proteome</keyword>
<dbReference type="InterPro" id="IPR003356">
    <property type="entry name" value="DNA_methylase_A-5"/>
</dbReference>
<evidence type="ECO:0000256" key="2">
    <source>
        <dbReference type="ARBA" id="ARBA00022603"/>
    </source>
</evidence>
<keyword evidence="5" id="KW-0680">Restriction system</keyword>
<comment type="catalytic activity">
    <reaction evidence="6">
        <text>a 2'-deoxyadenosine in DNA + S-adenosyl-L-methionine = an N(6)-methyl-2'-deoxyadenosine in DNA + S-adenosyl-L-homocysteine + H(+)</text>
        <dbReference type="Rhea" id="RHEA:15197"/>
        <dbReference type="Rhea" id="RHEA-COMP:12418"/>
        <dbReference type="Rhea" id="RHEA-COMP:12419"/>
        <dbReference type="ChEBI" id="CHEBI:15378"/>
        <dbReference type="ChEBI" id="CHEBI:57856"/>
        <dbReference type="ChEBI" id="CHEBI:59789"/>
        <dbReference type="ChEBI" id="CHEBI:90615"/>
        <dbReference type="ChEBI" id="CHEBI:90616"/>
        <dbReference type="EC" id="2.1.1.72"/>
    </reaction>
</comment>
<sequence length="618" mass="73111">MVRLVKPCEGMSIYDPTVGSGGFLIEAFHYVEEQGQNPRNLALYGQELNGLTWSICKMNMILHGINDAHIENEDVLTTPMFLENGYIKRFDRILANPPFSENYTRANMQFEERFKYDFTPENGKKADLMFLQHMIASLKDDGVMATVMPHGVLFRGGQEKVIREGIVRDDLIEAIIGLPPKLFYNTGIPACIIVINKNKPEHLKNKILFINADREYGEGRNQNFLRPEDIEKIVTVFDEKKEIPKYSRLVDIKEIEENDFNLNIRRYVDNSPDPEIEDVRAQLFGGVPKKEVLLYEKQLRKFNLSYDILLAEKSENYLEFKKDITDRNQIRELIDNCTEVKVTIEKHKEKLLDWWQLVRTEIEQFFGRNNLWKFRNEALKKLKESLLPIGTFDEFKVAGIFANWWEELVYDFKSIVSAGWNRNLVERERIKEKYFKEDVEEMEELESRLAEIEADLSELLEEVEDWDEEQQGDKTASKVKEFLKDLVKDLRSKDSEASRREAKKWEDLLENIAQKEKEIKKVRSEISRKQKEIENKIDEKIESITEEEAKELLLVKFFELISNQLEKYLNAEKKELIKIFEKLWDKYHVSLEHLLKEREQEVSRLNKFLEELGYYERV</sequence>
<dbReference type="PROSITE" id="PS00092">
    <property type="entry name" value="N6_MTASE"/>
    <property type="match status" value="1"/>
</dbReference>
<dbReference type="EMBL" id="FXXC01000001">
    <property type="protein sequence ID" value="SMR94716.1"/>
    <property type="molecule type" value="Genomic_DNA"/>
</dbReference>
<dbReference type="PANTHER" id="PTHR42933:SF3">
    <property type="entry name" value="TYPE I RESTRICTION ENZYME MJAVIII METHYLASE SUBUNIT"/>
    <property type="match status" value="1"/>
</dbReference>
<comment type="caution">
    <text evidence="9">The sequence shown here is derived from an EMBL/GenBank/DDBJ whole genome shotgun (WGS) entry which is preliminary data.</text>
</comment>
<dbReference type="InterPro" id="IPR029063">
    <property type="entry name" value="SAM-dependent_MTases_sf"/>
</dbReference>
<dbReference type="SUPFAM" id="SSF53335">
    <property type="entry name" value="S-adenosyl-L-methionine-dependent methyltransferases"/>
    <property type="match status" value="1"/>
</dbReference>
<evidence type="ECO:0000256" key="1">
    <source>
        <dbReference type="ARBA" id="ARBA00011900"/>
    </source>
</evidence>